<evidence type="ECO:0000313" key="3">
    <source>
        <dbReference type="Proteomes" id="UP000177165"/>
    </source>
</evidence>
<evidence type="ECO:0000259" key="1">
    <source>
        <dbReference type="Pfam" id="PF01978"/>
    </source>
</evidence>
<organism evidence="2 3">
    <name type="scientific">Candidatus Kerfeldbacteria bacterium RIFCSPHIGHO2_02_FULL_42_14</name>
    <dbReference type="NCBI Taxonomy" id="1798540"/>
    <lineage>
        <taxon>Bacteria</taxon>
        <taxon>Candidatus Kerfeldiibacteriota</taxon>
    </lineage>
</organism>
<dbReference type="STRING" id="1798540.A3B74_05225"/>
<dbReference type="Proteomes" id="UP000177165">
    <property type="component" value="Unassembled WGS sequence"/>
</dbReference>
<evidence type="ECO:0000313" key="2">
    <source>
        <dbReference type="EMBL" id="OGY80027.1"/>
    </source>
</evidence>
<dbReference type="PANTHER" id="PTHR34293:SF1">
    <property type="entry name" value="HTH-TYPE TRANSCRIPTIONAL REGULATOR TRMBL2"/>
    <property type="match status" value="1"/>
</dbReference>
<feature type="domain" description="Transcription regulator TrmB N-terminal" evidence="1">
    <location>
        <begin position="7"/>
        <end position="74"/>
    </location>
</feature>
<dbReference type="InterPro" id="IPR036390">
    <property type="entry name" value="WH_DNA-bd_sf"/>
</dbReference>
<dbReference type="PANTHER" id="PTHR34293">
    <property type="entry name" value="HTH-TYPE TRANSCRIPTIONAL REGULATOR TRMBL2"/>
    <property type="match status" value="1"/>
</dbReference>
<dbReference type="EMBL" id="MHKB01000002">
    <property type="protein sequence ID" value="OGY80027.1"/>
    <property type="molecule type" value="Genomic_DNA"/>
</dbReference>
<dbReference type="InterPro" id="IPR002831">
    <property type="entry name" value="Tscrpt_reg_TrmB_N"/>
</dbReference>
<name>A0A1G2AVP8_9BACT</name>
<comment type="caution">
    <text evidence="2">The sequence shown here is derived from an EMBL/GenBank/DDBJ whole genome shotgun (WGS) entry which is preliminary data.</text>
</comment>
<dbReference type="AlphaFoldDB" id="A0A1G2AVP8"/>
<reference evidence="2 3" key="1">
    <citation type="journal article" date="2016" name="Nat. Commun.">
        <title>Thousands of microbial genomes shed light on interconnected biogeochemical processes in an aquifer system.</title>
        <authorList>
            <person name="Anantharaman K."/>
            <person name="Brown C.T."/>
            <person name="Hug L.A."/>
            <person name="Sharon I."/>
            <person name="Castelle C.J."/>
            <person name="Probst A.J."/>
            <person name="Thomas B.C."/>
            <person name="Singh A."/>
            <person name="Wilkins M.J."/>
            <person name="Karaoz U."/>
            <person name="Brodie E.L."/>
            <person name="Williams K.H."/>
            <person name="Hubbard S.S."/>
            <person name="Banfield J.F."/>
        </authorList>
    </citation>
    <scope>NUCLEOTIDE SEQUENCE [LARGE SCALE GENOMIC DNA]</scope>
</reference>
<dbReference type="SUPFAM" id="SSF46785">
    <property type="entry name" value="Winged helix' DNA-binding domain"/>
    <property type="match status" value="1"/>
</dbReference>
<dbReference type="Pfam" id="PF01978">
    <property type="entry name" value="TrmB"/>
    <property type="match status" value="1"/>
</dbReference>
<protein>
    <recommendedName>
        <fullName evidence="1">Transcription regulator TrmB N-terminal domain-containing protein</fullName>
    </recommendedName>
</protein>
<gene>
    <name evidence="2" type="ORF">A3B74_05225</name>
</gene>
<dbReference type="InterPro" id="IPR036388">
    <property type="entry name" value="WH-like_DNA-bd_sf"/>
</dbReference>
<dbReference type="InterPro" id="IPR051797">
    <property type="entry name" value="TrmB-like"/>
</dbReference>
<dbReference type="Gene3D" id="1.10.10.10">
    <property type="entry name" value="Winged helix-like DNA-binding domain superfamily/Winged helix DNA-binding domain"/>
    <property type="match status" value="1"/>
</dbReference>
<proteinExistence type="predicted"/>
<sequence>MDLEVVLKTLGLSAKEAKIYLACLQYGELNVSKIAQFSGLKRSTCYAILEGLVTKKLVISPTMSDKKRYHAVEPAELLFHVEHQKQLLEQYLPTFNSLAFQEAPHFGILSGSSGLPFLQKQIESQSLVYIVGSFHTVTPLLRNLMLGLFSQMKTGAGKIHLYLPPLPHDIAFSEQHADNFQIRFVPRGTIFDSFSIISEFFCATFITNKSDMQIIFLEHKGIMKTWWQMLQLMDNVLSVKKA</sequence>
<accession>A0A1G2AVP8</accession>